<dbReference type="SUPFAM" id="SSF56954">
    <property type="entry name" value="Outer membrane efflux proteins (OEP)"/>
    <property type="match status" value="1"/>
</dbReference>
<dbReference type="RefSeq" id="WP_225223929.1">
    <property type="nucleotide sequence ID" value="NZ_JACYFT010000001.1"/>
</dbReference>
<feature type="region of interest" description="Disordered" evidence="1">
    <location>
        <begin position="112"/>
        <end position="158"/>
    </location>
</feature>
<dbReference type="GO" id="GO:0015562">
    <property type="term" value="F:efflux transmembrane transporter activity"/>
    <property type="evidence" value="ECO:0007669"/>
    <property type="project" value="InterPro"/>
</dbReference>
<gene>
    <name evidence="2" type="ORF">IC609_00005</name>
</gene>
<feature type="non-terminal residue" evidence="2">
    <location>
        <position position="208"/>
    </location>
</feature>
<evidence type="ECO:0000256" key="1">
    <source>
        <dbReference type="SAM" id="MobiDB-lite"/>
    </source>
</evidence>
<accession>A0A927IJS9</accession>
<reference evidence="2" key="1">
    <citation type="submission" date="2020-09" db="EMBL/GenBank/DDBJ databases">
        <title>Genome seq and assembly of Limnohabitants sp.</title>
        <authorList>
            <person name="Chhetri G."/>
        </authorList>
    </citation>
    <scope>NUCLEOTIDE SEQUENCE</scope>
    <source>
        <strain evidence="2">JUR4</strain>
    </source>
</reference>
<feature type="compositionally biased region" description="Polar residues" evidence="1">
    <location>
        <begin position="112"/>
        <end position="125"/>
    </location>
</feature>
<evidence type="ECO:0000313" key="2">
    <source>
        <dbReference type="EMBL" id="MBD8048908.1"/>
    </source>
</evidence>
<feature type="compositionally biased region" description="Polar residues" evidence="1">
    <location>
        <begin position="139"/>
        <end position="158"/>
    </location>
</feature>
<name>A0A927IJS9_9BURK</name>
<dbReference type="EMBL" id="JACYFT010000001">
    <property type="protein sequence ID" value="MBD8048908.1"/>
    <property type="molecule type" value="Genomic_DNA"/>
</dbReference>
<protein>
    <submittedName>
        <fullName evidence="2">TolC family protein</fullName>
    </submittedName>
</protein>
<comment type="caution">
    <text evidence="2">The sequence shown here is derived from an EMBL/GenBank/DDBJ whole genome shotgun (WGS) entry which is preliminary data.</text>
</comment>
<proteinExistence type="predicted"/>
<evidence type="ECO:0000313" key="3">
    <source>
        <dbReference type="Proteomes" id="UP000647424"/>
    </source>
</evidence>
<keyword evidence="3" id="KW-1185">Reference proteome</keyword>
<dbReference type="Proteomes" id="UP000647424">
    <property type="component" value="Unassembled WGS sequence"/>
</dbReference>
<dbReference type="Gene3D" id="1.20.1600.10">
    <property type="entry name" value="Outer membrane efflux proteins (OEP)"/>
    <property type="match status" value="1"/>
</dbReference>
<dbReference type="AlphaFoldDB" id="A0A927IJS9"/>
<sequence>MRKMNTLKAIKKPKTALCGSAMHMGAASKSSALFGVMRLLLASMGVLISPVFAQSGPHEYGDLRFSDLARAQFLTLPQTELLGTDPVSQSHEHHAATTLQELIARGLSSNPQLRQVKAQQESAQAQRKAAKADLLPSLSMRSATGPEQSQTAGATQNNHKYNMNSLRLTQPEPNLLKRSGLAVHIQQVTTAIPTHSDDYPHAHCQRLR</sequence>
<organism evidence="2 3">
    <name type="scientific">Limnohabitans radicicola</name>
    <dbReference type="NCBI Taxonomy" id="2771427"/>
    <lineage>
        <taxon>Bacteria</taxon>
        <taxon>Pseudomonadati</taxon>
        <taxon>Pseudomonadota</taxon>
        <taxon>Betaproteobacteria</taxon>
        <taxon>Burkholderiales</taxon>
        <taxon>Comamonadaceae</taxon>
        <taxon>Limnohabitans</taxon>
    </lineage>
</organism>